<dbReference type="AlphaFoldDB" id="Q2W8U3"/>
<dbReference type="OrthoDB" id="9854703at2"/>
<evidence type="ECO:0000313" key="2">
    <source>
        <dbReference type="Proteomes" id="UP000007058"/>
    </source>
</evidence>
<dbReference type="STRING" id="342108.amb0928"/>
<dbReference type="RefSeq" id="WP_011383368.1">
    <property type="nucleotide sequence ID" value="NC_007626.1"/>
</dbReference>
<dbReference type="HOGENOM" id="CLU_2554236_0_0_5"/>
<protein>
    <submittedName>
        <fullName evidence="1">Uncharacterized protein</fullName>
    </submittedName>
</protein>
<dbReference type="Proteomes" id="UP000007058">
    <property type="component" value="Chromosome"/>
</dbReference>
<proteinExistence type="predicted"/>
<accession>Q2W8U3</accession>
<name>Q2W8U3_PARM1</name>
<dbReference type="EMBL" id="AP007255">
    <property type="protein sequence ID" value="BAE49732.1"/>
    <property type="molecule type" value="Genomic_DNA"/>
</dbReference>
<dbReference type="KEGG" id="mag:amb0928"/>
<evidence type="ECO:0000313" key="1">
    <source>
        <dbReference type="EMBL" id="BAE49732.1"/>
    </source>
</evidence>
<sequence>MTVALLPSLVTAITPTVAVGVAAARPIHVRSAITATTTAADRHLRATAVAIAAPITTPVCVPSAGFSARMAPAMPTAMVKSP</sequence>
<organism evidence="1 2">
    <name type="scientific">Paramagnetospirillum magneticum (strain ATCC 700264 / AMB-1)</name>
    <name type="common">Magnetospirillum magneticum</name>
    <dbReference type="NCBI Taxonomy" id="342108"/>
    <lineage>
        <taxon>Bacteria</taxon>
        <taxon>Pseudomonadati</taxon>
        <taxon>Pseudomonadota</taxon>
        <taxon>Alphaproteobacteria</taxon>
        <taxon>Rhodospirillales</taxon>
        <taxon>Magnetospirillaceae</taxon>
        <taxon>Paramagnetospirillum</taxon>
    </lineage>
</organism>
<keyword evidence="2" id="KW-1185">Reference proteome</keyword>
<gene>
    <name evidence="1" type="ordered locus">amb0928</name>
</gene>
<reference evidence="1 2" key="1">
    <citation type="journal article" date="2005" name="DNA Res.">
        <title>Complete genome sequence of the facultative anaerobic magnetotactic bacterium Magnetospirillum sp. strain AMB-1.</title>
        <authorList>
            <person name="Matsunaga T."/>
            <person name="Okamura Y."/>
            <person name="Fukuda Y."/>
            <person name="Wahyudi A.T."/>
            <person name="Murase Y."/>
            <person name="Takeyama H."/>
        </authorList>
    </citation>
    <scope>NUCLEOTIDE SEQUENCE [LARGE SCALE GENOMIC DNA]</scope>
    <source>
        <strain evidence="2">ATCC 700264 / AMB-1</strain>
    </source>
</reference>